<dbReference type="PANTHER" id="PTHR33121">
    <property type="entry name" value="CYCLIC DI-GMP PHOSPHODIESTERASE PDEF"/>
    <property type="match status" value="1"/>
</dbReference>
<dbReference type="Gene3D" id="3.20.20.450">
    <property type="entry name" value="EAL domain"/>
    <property type="match status" value="1"/>
</dbReference>
<dbReference type="AlphaFoldDB" id="A0AAU8JA94"/>
<evidence type="ECO:0000259" key="1">
    <source>
        <dbReference type="PROSITE" id="PS50883"/>
    </source>
</evidence>
<dbReference type="PROSITE" id="PS50883">
    <property type="entry name" value="EAL"/>
    <property type="match status" value="1"/>
</dbReference>
<organism evidence="2">
    <name type="scientific">Planktothricoides raciborskii GIHE-MW2</name>
    <dbReference type="NCBI Taxonomy" id="2792601"/>
    <lineage>
        <taxon>Bacteria</taxon>
        <taxon>Bacillati</taxon>
        <taxon>Cyanobacteriota</taxon>
        <taxon>Cyanophyceae</taxon>
        <taxon>Oscillatoriophycideae</taxon>
        <taxon>Oscillatoriales</taxon>
        <taxon>Oscillatoriaceae</taxon>
        <taxon>Planktothricoides</taxon>
    </lineage>
</organism>
<dbReference type="SUPFAM" id="SSF141868">
    <property type="entry name" value="EAL domain-like"/>
    <property type="match status" value="1"/>
</dbReference>
<dbReference type="InterPro" id="IPR001633">
    <property type="entry name" value="EAL_dom"/>
</dbReference>
<dbReference type="Pfam" id="PF00563">
    <property type="entry name" value="EAL"/>
    <property type="match status" value="1"/>
</dbReference>
<dbReference type="InterPro" id="IPR050706">
    <property type="entry name" value="Cyclic-di-GMP_PDE-like"/>
</dbReference>
<gene>
    <name evidence="2" type="ORF">ABWT76_004319</name>
</gene>
<dbReference type="EMBL" id="CP159837">
    <property type="protein sequence ID" value="XCM35626.1"/>
    <property type="molecule type" value="Genomic_DNA"/>
</dbReference>
<dbReference type="GO" id="GO:0071111">
    <property type="term" value="F:cyclic-guanylate-specific phosphodiesterase activity"/>
    <property type="evidence" value="ECO:0007669"/>
    <property type="project" value="InterPro"/>
</dbReference>
<protein>
    <submittedName>
        <fullName evidence="2">EAL domain-containing protein</fullName>
    </submittedName>
</protein>
<evidence type="ECO:0000313" key="2">
    <source>
        <dbReference type="EMBL" id="XCM35626.1"/>
    </source>
</evidence>
<name>A0AAU8JA94_9CYAN</name>
<accession>A0AAU8JA94</accession>
<dbReference type="InterPro" id="IPR035919">
    <property type="entry name" value="EAL_sf"/>
</dbReference>
<reference evidence="2" key="1">
    <citation type="submission" date="2024-07" db="EMBL/GenBank/DDBJ databases">
        <authorList>
            <person name="Kim Y.J."/>
            <person name="Jeong J.Y."/>
        </authorList>
    </citation>
    <scope>NUCLEOTIDE SEQUENCE</scope>
    <source>
        <strain evidence="2">GIHE-MW2</strain>
    </source>
</reference>
<dbReference type="PANTHER" id="PTHR33121:SF70">
    <property type="entry name" value="SIGNALING PROTEIN YKOW"/>
    <property type="match status" value="1"/>
</dbReference>
<proteinExistence type="predicted"/>
<sequence length="69" mass="7843">MVDINQSILYREFIPLAENTGLIIPLSKWILESVCQQIRQWEKLGLTPVAISINLSSKQFQQANLAENS</sequence>
<dbReference type="RefSeq" id="WP_054465421.1">
    <property type="nucleotide sequence ID" value="NZ_CP159837.1"/>
</dbReference>
<feature type="domain" description="EAL" evidence="1">
    <location>
        <begin position="1"/>
        <end position="69"/>
    </location>
</feature>